<comment type="caution">
    <text evidence="1">The sequence shown here is derived from an EMBL/GenBank/DDBJ whole genome shotgun (WGS) entry which is preliminary data.</text>
</comment>
<dbReference type="Proteomes" id="UP000278085">
    <property type="component" value="Unassembled WGS sequence"/>
</dbReference>
<proteinExistence type="predicted"/>
<dbReference type="RefSeq" id="WP_126073294.1">
    <property type="nucleotide sequence ID" value="NZ_CP051166.1"/>
</dbReference>
<protein>
    <submittedName>
        <fullName evidence="1">Uncharacterized protein</fullName>
    </submittedName>
</protein>
<name>A0A430HQY8_9BURK</name>
<keyword evidence="2" id="KW-1185">Reference proteome</keyword>
<evidence type="ECO:0000313" key="1">
    <source>
        <dbReference type="EMBL" id="RSZ59932.1"/>
    </source>
</evidence>
<reference evidence="1 2" key="1">
    <citation type="submission" date="2018-12" db="EMBL/GenBank/DDBJ databases">
        <authorList>
            <person name="Yang E."/>
        </authorList>
    </citation>
    <scope>NUCLEOTIDE SEQUENCE [LARGE SCALE GENOMIC DNA]</scope>
    <source>
        <strain evidence="1 2">SOD</strain>
    </source>
</reference>
<gene>
    <name evidence="1" type="ORF">EJB06_07040</name>
</gene>
<accession>A0A430HQY8</accession>
<sequence>MKEQAHWDDFMRRQPRNPSMLGSVPVAFRSAALCEWLMRQCGDNASFIRLVPEQAFTRALAHGALARCAGLLEHIPARLIDKELCLTARIGDHGFDLARVPPPWPCSTRARPWPSARAKTTMCCAPSPRTARCCWGAGPALRRRR</sequence>
<organism evidence="1 2">
    <name type="scientific">Massilia atriviolacea</name>
    <dbReference type="NCBI Taxonomy" id="2495579"/>
    <lineage>
        <taxon>Bacteria</taxon>
        <taxon>Pseudomonadati</taxon>
        <taxon>Pseudomonadota</taxon>
        <taxon>Betaproteobacteria</taxon>
        <taxon>Burkholderiales</taxon>
        <taxon>Oxalobacteraceae</taxon>
        <taxon>Telluria group</taxon>
        <taxon>Massilia</taxon>
    </lineage>
</organism>
<evidence type="ECO:0000313" key="2">
    <source>
        <dbReference type="Proteomes" id="UP000278085"/>
    </source>
</evidence>
<dbReference type="EMBL" id="RXLQ01000003">
    <property type="protein sequence ID" value="RSZ59932.1"/>
    <property type="molecule type" value="Genomic_DNA"/>
</dbReference>
<dbReference type="AlphaFoldDB" id="A0A430HQY8"/>